<proteinExistence type="predicted"/>
<protein>
    <submittedName>
        <fullName evidence="1">Uncharacterized protein</fullName>
    </submittedName>
</protein>
<name>A0AAD9N1F4_9ANNE</name>
<dbReference type="AlphaFoldDB" id="A0AAD9N1F4"/>
<dbReference type="EMBL" id="JAODUP010000345">
    <property type="protein sequence ID" value="KAK2151928.1"/>
    <property type="molecule type" value="Genomic_DNA"/>
</dbReference>
<reference evidence="1" key="1">
    <citation type="journal article" date="2023" name="Mol. Biol. Evol.">
        <title>Third-Generation Sequencing Reveals the Adaptive Role of the Epigenome in Three Deep-Sea Polychaetes.</title>
        <authorList>
            <person name="Perez M."/>
            <person name="Aroh O."/>
            <person name="Sun Y."/>
            <person name="Lan Y."/>
            <person name="Juniper S.K."/>
            <person name="Young C.R."/>
            <person name="Angers B."/>
            <person name="Qian P.Y."/>
        </authorList>
    </citation>
    <scope>NUCLEOTIDE SEQUENCE</scope>
    <source>
        <strain evidence="1">P08H-3</strain>
    </source>
</reference>
<keyword evidence="2" id="KW-1185">Reference proteome</keyword>
<accession>A0AAD9N1F4</accession>
<evidence type="ECO:0000313" key="1">
    <source>
        <dbReference type="EMBL" id="KAK2151928.1"/>
    </source>
</evidence>
<evidence type="ECO:0000313" key="2">
    <source>
        <dbReference type="Proteomes" id="UP001208570"/>
    </source>
</evidence>
<organism evidence="1 2">
    <name type="scientific">Paralvinella palmiformis</name>
    <dbReference type="NCBI Taxonomy" id="53620"/>
    <lineage>
        <taxon>Eukaryota</taxon>
        <taxon>Metazoa</taxon>
        <taxon>Spiralia</taxon>
        <taxon>Lophotrochozoa</taxon>
        <taxon>Annelida</taxon>
        <taxon>Polychaeta</taxon>
        <taxon>Sedentaria</taxon>
        <taxon>Canalipalpata</taxon>
        <taxon>Terebellida</taxon>
        <taxon>Terebelliformia</taxon>
        <taxon>Alvinellidae</taxon>
        <taxon>Paralvinella</taxon>
    </lineage>
</organism>
<dbReference type="Proteomes" id="UP001208570">
    <property type="component" value="Unassembled WGS sequence"/>
</dbReference>
<comment type="caution">
    <text evidence="1">The sequence shown here is derived from an EMBL/GenBank/DDBJ whole genome shotgun (WGS) entry which is preliminary data.</text>
</comment>
<gene>
    <name evidence="1" type="ORF">LSH36_345g01019</name>
</gene>
<sequence length="64" mass="7340">MCDQILATDQNFDFAKINTQTNTSDLFDIFYSRNFIPTITKPTRITPSSTTIIDNIYVKGNNNF</sequence>